<feature type="domain" description="RNA polymerase sigma-70 region 2" evidence="6">
    <location>
        <begin position="22"/>
        <end position="88"/>
    </location>
</feature>
<keyword evidence="9" id="KW-1185">Reference proteome</keyword>
<evidence type="ECO:0000256" key="3">
    <source>
        <dbReference type="ARBA" id="ARBA00023082"/>
    </source>
</evidence>
<dbReference type="PANTHER" id="PTHR43133">
    <property type="entry name" value="RNA POLYMERASE ECF-TYPE SIGMA FACTO"/>
    <property type="match status" value="1"/>
</dbReference>
<dbReference type="InterPro" id="IPR036388">
    <property type="entry name" value="WH-like_DNA-bd_sf"/>
</dbReference>
<protein>
    <submittedName>
        <fullName evidence="8">Sigma-70 family RNA polymerase sigma factor</fullName>
    </submittedName>
</protein>
<feature type="region of interest" description="Disordered" evidence="5">
    <location>
        <begin position="243"/>
        <end position="279"/>
    </location>
</feature>
<dbReference type="InterPro" id="IPR007627">
    <property type="entry name" value="RNA_pol_sigma70_r2"/>
</dbReference>
<accession>A0ABW2GX99</accession>
<evidence type="ECO:0000256" key="5">
    <source>
        <dbReference type="SAM" id="MobiDB-lite"/>
    </source>
</evidence>
<dbReference type="InterPro" id="IPR013325">
    <property type="entry name" value="RNA_pol_sigma_r2"/>
</dbReference>
<evidence type="ECO:0000259" key="7">
    <source>
        <dbReference type="Pfam" id="PF08281"/>
    </source>
</evidence>
<dbReference type="SUPFAM" id="SSF88946">
    <property type="entry name" value="Sigma2 domain of RNA polymerase sigma factors"/>
    <property type="match status" value="1"/>
</dbReference>
<feature type="domain" description="RNA polymerase sigma factor 70 region 4 type 2" evidence="7">
    <location>
        <begin position="124"/>
        <end position="166"/>
    </location>
</feature>
<evidence type="ECO:0000256" key="1">
    <source>
        <dbReference type="ARBA" id="ARBA00010641"/>
    </source>
</evidence>
<evidence type="ECO:0000259" key="6">
    <source>
        <dbReference type="Pfam" id="PF04542"/>
    </source>
</evidence>
<keyword evidence="3" id="KW-0731">Sigma factor</keyword>
<dbReference type="RefSeq" id="WP_376807207.1">
    <property type="nucleotide sequence ID" value="NZ_JBHTAC010000015.1"/>
</dbReference>
<dbReference type="InterPro" id="IPR039425">
    <property type="entry name" value="RNA_pol_sigma-70-like"/>
</dbReference>
<name>A0ABW2GX99_9ACTN</name>
<feature type="region of interest" description="Disordered" evidence="5">
    <location>
        <begin position="317"/>
        <end position="381"/>
    </location>
</feature>
<proteinExistence type="inferred from homology"/>
<dbReference type="Gene3D" id="1.10.1740.10">
    <property type="match status" value="1"/>
</dbReference>
<feature type="compositionally biased region" description="Low complexity" evidence="5">
    <location>
        <begin position="342"/>
        <end position="366"/>
    </location>
</feature>
<dbReference type="Gene3D" id="1.10.10.10">
    <property type="entry name" value="Winged helix-like DNA-binding domain superfamily/Winged helix DNA-binding domain"/>
    <property type="match status" value="1"/>
</dbReference>
<gene>
    <name evidence="8" type="ORF">ACFQO7_16850</name>
</gene>
<organism evidence="8 9">
    <name type="scientific">Catellatospora aurea</name>
    <dbReference type="NCBI Taxonomy" id="1337874"/>
    <lineage>
        <taxon>Bacteria</taxon>
        <taxon>Bacillati</taxon>
        <taxon>Actinomycetota</taxon>
        <taxon>Actinomycetes</taxon>
        <taxon>Micromonosporales</taxon>
        <taxon>Micromonosporaceae</taxon>
        <taxon>Catellatospora</taxon>
    </lineage>
</organism>
<evidence type="ECO:0000313" key="9">
    <source>
        <dbReference type="Proteomes" id="UP001596392"/>
    </source>
</evidence>
<dbReference type="Proteomes" id="UP001596392">
    <property type="component" value="Unassembled WGS sequence"/>
</dbReference>
<comment type="caution">
    <text evidence="8">The sequence shown here is derived from an EMBL/GenBank/DDBJ whole genome shotgun (WGS) entry which is preliminary data.</text>
</comment>
<dbReference type="InterPro" id="IPR013249">
    <property type="entry name" value="RNA_pol_sigma70_r4_t2"/>
</dbReference>
<evidence type="ECO:0000256" key="2">
    <source>
        <dbReference type="ARBA" id="ARBA00023015"/>
    </source>
</evidence>
<dbReference type="SUPFAM" id="SSF88659">
    <property type="entry name" value="Sigma3 and sigma4 domains of RNA polymerase sigma factors"/>
    <property type="match status" value="1"/>
</dbReference>
<dbReference type="PANTHER" id="PTHR43133:SF46">
    <property type="entry name" value="RNA POLYMERASE SIGMA-70 FACTOR ECF SUBFAMILY"/>
    <property type="match status" value="1"/>
</dbReference>
<reference evidence="9" key="1">
    <citation type="journal article" date="2019" name="Int. J. Syst. Evol. Microbiol.">
        <title>The Global Catalogue of Microorganisms (GCM) 10K type strain sequencing project: providing services to taxonomists for standard genome sequencing and annotation.</title>
        <authorList>
            <consortium name="The Broad Institute Genomics Platform"/>
            <consortium name="The Broad Institute Genome Sequencing Center for Infectious Disease"/>
            <person name="Wu L."/>
            <person name="Ma J."/>
        </authorList>
    </citation>
    <scope>NUCLEOTIDE SEQUENCE [LARGE SCALE GENOMIC DNA]</scope>
    <source>
        <strain evidence="9">CGMCC 1.9106</strain>
    </source>
</reference>
<dbReference type="NCBIfam" id="TIGR02937">
    <property type="entry name" value="sigma70-ECF"/>
    <property type="match status" value="1"/>
</dbReference>
<dbReference type="InterPro" id="IPR013324">
    <property type="entry name" value="RNA_pol_sigma_r3/r4-like"/>
</dbReference>
<evidence type="ECO:0000313" key="8">
    <source>
        <dbReference type="EMBL" id="MFC7244143.1"/>
    </source>
</evidence>
<dbReference type="Pfam" id="PF04542">
    <property type="entry name" value="Sigma70_r2"/>
    <property type="match status" value="1"/>
</dbReference>
<sequence>MDDSTLAVALADGDPAALDAAYRRYADRLVAYAATIVGAPDAAADAVHDAFLLAGRNAAGLRDPAALRPWLYAITRNVALRQVRHRARVAPVDTFDHLSAGFADPAARVHTDYVGRLVRAAGGGLSAADREVIELAIRHSLSTGEIAAALGVSVKHANARLSRARAGLADALGALLVARTPSACQDLADLLGGWDGTLTPLLRKRLHRHIEQCALCSAVRGRQMDPRTLLTVFAALAFPAAPDSTRPSTDHHAMEPRQAGGEPCWNRETGFPEQPPRGLLRGRPVLAVAAVLLLATCGGAAGIGAAGLPVAQVTTSPEPMAWEPGEPGLAAPSAADPTGGLASPTAGSGSPSTAPPTRTARPSPRRSAPPRSPSPRPPFARTSVTEVICTASGGLHAVYRVYTDSPLSGATLHRELRGFTRRQAMTVSADRLSAHFAVTAASTGPFTWSVELSTADGRTLRTPNRVLTKDCG</sequence>
<dbReference type="EMBL" id="JBHTAC010000015">
    <property type="protein sequence ID" value="MFC7244143.1"/>
    <property type="molecule type" value="Genomic_DNA"/>
</dbReference>
<comment type="similarity">
    <text evidence="1">Belongs to the sigma-70 factor family. ECF subfamily.</text>
</comment>
<keyword evidence="4" id="KW-0804">Transcription</keyword>
<dbReference type="Pfam" id="PF08281">
    <property type="entry name" value="Sigma70_r4_2"/>
    <property type="match status" value="1"/>
</dbReference>
<evidence type="ECO:0000256" key="4">
    <source>
        <dbReference type="ARBA" id="ARBA00023163"/>
    </source>
</evidence>
<dbReference type="InterPro" id="IPR014284">
    <property type="entry name" value="RNA_pol_sigma-70_dom"/>
</dbReference>
<keyword evidence="2" id="KW-0805">Transcription regulation</keyword>